<comment type="caution">
    <text evidence="5">The sequence shown here is derived from an EMBL/GenBank/DDBJ whole genome shotgun (WGS) entry which is preliminary data.</text>
</comment>
<evidence type="ECO:0000313" key="6">
    <source>
        <dbReference type="Proteomes" id="UP000767291"/>
    </source>
</evidence>
<accession>A0ABS4E7U7</accession>
<evidence type="ECO:0000256" key="3">
    <source>
        <dbReference type="ARBA" id="ARBA00022729"/>
    </source>
</evidence>
<comment type="subcellular location">
    <subcellularLocation>
        <location evidence="1">Periplasm</location>
    </subcellularLocation>
</comment>
<evidence type="ECO:0000259" key="4">
    <source>
        <dbReference type="Pfam" id="PF09084"/>
    </source>
</evidence>
<proteinExistence type="inferred from homology"/>
<evidence type="ECO:0000256" key="2">
    <source>
        <dbReference type="ARBA" id="ARBA00010742"/>
    </source>
</evidence>
<dbReference type="PANTHER" id="PTHR30024">
    <property type="entry name" value="ALIPHATIC SULFONATES-BINDING PROTEIN-RELATED"/>
    <property type="match status" value="1"/>
</dbReference>
<dbReference type="Pfam" id="PF09084">
    <property type="entry name" value="NMT1"/>
    <property type="match status" value="1"/>
</dbReference>
<evidence type="ECO:0000313" key="5">
    <source>
        <dbReference type="EMBL" id="MBP1854017.1"/>
    </source>
</evidence>
<reference evidence="5 6" key="1">
    <citation type="submission" date="2021-03" db="EMBL/GenBank/DDBJ databases">
        <title>Genomic Encyclopedia of Type Strains, Phase IV (KMG-IV): sequencing the most valuable type-strain genomes for metagenomic binning, comparative biology and taxonomic classification.</title>
        <authorList>
            <person name="Goeker M."/>
        </authorList>
    </citation>
    <scope>NUCLEOTIDE SEQUENCE [LARGE SCALE GENOMIC DNA]</scope>
    <source>
        <strain evidence="5 6">DSM 1289</strain>
    </source>
</reference>
<dbReference type="SUPFAM" id="SSF53850">
    <property type="entry name" value="Periplasmic binding protein-like II"/>
    <property type="match status" value="1"/>
</dbReference>
<organism evidence="5 6">
    <name type="scientific">Metaclostridioides mangenotii</name>
    <dbReference type="NCBI Taxonomy" id="1540"/>
    <lineage>
        <taxon>Bacteria</taxon>
        <taxon>Bacillati</taxon>
        <taxon>Bacillota</taxon>
        <taxon>Clostridia</taxon>
        <taxon>Peptostreptococcales</taxon>
        <taxon>Peptostreptococcaceae</taxon>
        <taxon>Metaclostridioides</taxon>
    </lineage>
</organism>
<comment type="similarity">
    <text evidence="2">Belongs to the bacterial solute-binding protein SsuA/TauA family.</text>
</comment>
<sequence length="180" mass="19497">MLKKVVTAASSLAISATLLTGCSTGNDDSKKLDKITIAEVTHSVFYAPQYAAITKGFFEEEGIEIDTINTQGADKTMAALISGEADIGLMGPEASIYVHSKDKDDYAVNFAQLTKRDGSFLIAREKMLDFKYEDLKGKEVLGGRKGGMPLMTFEYVLKQKGLTLGENTNAGNVNVRTDIQ</sequence>
<dbReference type="EMBL" id="JAGGJX010000001">
    <property type="protein sequence ID" value="MBP1854017.1"/>
    <property type="molecule type" value="Genomic_DNA"/>
</dbReference>
<protein>
    <submittedName>
        <fullName evidence="5">NitT/TauT family transport system substrate-binding protein</fullName>
    </submittedName>
</protein>
<feature type="domain" description="SsuA/THI5-like" evidence="4">
    <location>
        <begin position="47"/>
        <end position="164"/>
    </location>
</feature>
<dbReference type="InterPro" id="IPR015168">
    <property type="entry name" value="SsuA/THI5"/>
</dbReference>
<dbReference type="Gene3D" id="3.40.190.10">
    <property type="entry name" value="Periplasmic binding protein-like II"/>
    <property type="match status" value="2"/>
</dbReference>
<keyword evidence="3" id="KW-0732">Signal</keyword>
<dbReference type="Proteomes" id="UP000767291">
    <property type="component" value="Unassembled WGS sequence"/>
</dbReference>
<dbReference type="PROSITE" id="PS51257">
    <property type="entry name" value="PROKAR_LIPOPROTEIN"/>
    <property type="match status" value="1"/>
</dbReference>
<evidence type="ECO:0000256" key="1">
    <source>
        <dbReference type="ARBA" id="ARBA00004418"/>
    </source>
</evidence>
<keyword evidence="6" id="KW-1185">Reference proteome</keyword>
<name>A0ABS4E7U7_9FIRM</name>
<dbReference type="RefSeq" id="WP_027702085.1">
    <property type="nucleotide sequence ID" value="NZ_JAGGJX010000001.1"/>
</dbReference>
<dbReference type="PANTHER" id="PTHR30024:SF47">
    <property type="entry name" value="TAURINE-BINDING PERIPLASMIC PROTEIN"/>
    <property type="match status" value="1"/>
</dbReference>
<gene>
    <name evidence="5" type="ORF">J2Z43_000407</name>
</gene>